<dbReference type="CDD" id="cd22160">
    <property type="entry name" value="F-box_AtFBL13-like"/>
    <property type="match status" value="1"/>
</dbReference>
<accession>A0A835F8D3</accession>
<dbReference type="Proteomes" id="UP000636709">
    <property type="component" value="Unassembled WGS sequence"/>
</dbReference>
<reference evidence="2" key="1">
    <citation type="submission" date="2020-07" db="EMBL/GenBank/DDBJ databases">
        <title>Genome sequence and genetic diversity analysis of an under-domesticated orphan crop, white fonio (Digitaria exilis).</title>
        <authorList>
            <person name="Bennetzen J.L."/>
            <person name="Chen S."/>
            <person name="Ma X."/>
            <person name="Wang X."/>
            <person name="Yssel A.E.J."/>
            <person name="Chaluvadi S.R."/>
            <person name="Johnson M."/>
            <person name="Gangashetty P."/>
            <person name="Hamidou F."/>
            <person name="Sanogo M.D."/>
            <person name="Zwaenepoel A."/>
            <person name="Wallace J."/>
            <person name="Van De Peer Y."/>
            <person name="Van Deynze A."/>
        </authorList>
    </citation>
    <scope>NUCLEOTIDE SEQUENCE</scope>
    <source>
        <tissue evidence="2">Leaves</tissue>
    </source>
</reference>
<name>A0A835F8D3_9POAL</name>
<feature type="region of interest" description="Disordered" evidence="1">
    <location>
        <begin position="1"/>
        <end position="24"/>
    </location>
</feature>
<protein>
    <recommendedName>
        <fullName evidence="4">F-box domain-containing protein</fullName>
    </recommendedName>
</protein>
<dbReference type="InterPro" id="IPR036047">
    <property type="entry name" value="F-box-like_dom_sf"/>
</dbReference>
<organism evidence="2 3">
    <name type="scientific">Digitaria exilis</name>
    <dbReference type="NCBI Taxonomy" id="1010633"/>
    <lineage>
        <taxon>Eukaryota</taxon>
        <taxon>Viridiplantae</taxon>
        <taxon>Streptophyta</taxon>
        <taxon>Embryophyta</taxon>
        <taxon>Tracheophyta</taxon>
        <taxon>Spermatophyta</taxon>
        <taxon>Magnoliopsida</taxon>
        <taxon>Liliopsida</taxon>
        <taxon>Poales</taxon>
        <taxon>Poaceae</taxon>
        <taxon>PACMAD clade</taxon>
        <taxon>Panicoideae</taxon>
        <taxon>Panicodae</taxon>
        <taxon>Paniceae</taxon>
        <taxon>Anthephorinae</taxon>
        <taxon>Digitaria</taxon>
    </lineage>
</organism>
<gene>
    <name evidence="2" type="ORF">HU200_015588</name>
</gene>
<evidence type="ECO:0000256" key="1">
    <source>
        <dbReference type="SAM" id="MobiDB-lite"/>
    </source>
</evidence>
<keyword evidence="3" id="KW-1185">Reference proteome</keyword>
<sequence length="138" mass="15558">MEMCAEAKKRRQAPAPPEGGEGSSRGVDRICGLCNAILRDIISLIPIKDGARTKILARRWRHLWRSCPLNLDCQGFHTTKTDFIGNLTRILSAHWDPGRRFRVPTHLIHRVPTPWTPGAIPWPSTTSRRLTSTTQVSN</sequence>
<dbReference type="SUPFAM" id="SSF81383">
    <property type="entry name" value="F-box domain"/>
    <property type="match status" value="1"/>
</dbReference>
<dbReference type="AlphaFoldDB" id="A0A835F8D3"/>
<evidence type="ECO:0000313" key="2">
    <source>
        <dbReference type="EMBL" id="KAF8731660.1"/>
    </source>
</evidence>
<dbReference type="InterPro" id="IPR055302">
    <property type="entry name" value="F-box_dom-containing"/>
</dbReference>
<comment type="caution">
    <text evidence="2">The sequence shown here is derived from an EMBL/GenBank/DDBJ whole genome shotgun (WGS) entry which is preliminary data.</text>
</comment>
<dbReference type="PANTHER" id="PTHR32141">
    <property type="match status" value="1"/>
</dbReference>
<dbReference type="InterPro" id="IPR053781">
    <property type="entry name" value="F-box_AtFBL13-like"/>
</dbReference>
<evidence type="ECO:0000313" key="3">
    <source>
        <dbReference type="Proteomes" id="UP000636709"/>
    </source>
</evidence>
<dbReference type="OrthoDB" id="693675at2759"/>
<dbReference type="PANTHER" id="PTHR32141:SF179">
    <property type="entry name" value="F-BOX DOMAIN-CONTAINING PROTEIN"/>
    <property type="match status" value="1"/>
</dbReference>
<proteinExistence type="predicted"/>
<dbReference type="EMBL" id="JACEFO010001605">
    <property type="protein sequence ID" value="KAF8731660.1"/>
    <property type="molecule type" value="Genomic_DNA"/>
</dbReference>
<evidence type="ECO:0008006" key="4">
    <source>
        <dbReference type="Google" id="ProtNLM"/>
    </source>
</evidence>